<keyword evidence="8" id="KW-1185">Reference proteome</keyword>
<dbReference type="Gene3D" id="3.30.230.80">
    <property type="match status" value="1"/>
</dbReference>
<gene>
    <name evidence="5 7" type="primary">htpG</name>
    <name evidence="7" type="ORF">FGS76_06880</name>
</gene>
<dbReference type="InterPro" id="IPR001404">
    <property type="entry name" value="Hsp90_fam"/>
</dbReference>
<keyword evidence="5" id="KW-0963">Cytoplasm</keyword>
<comment type="subunit">
    <text evidence="5">Homodimer.</text>
</comment>
<dbReference type="InterPro" id="IPR020568">
    <property type="entry name" value="Ribosomal_Su5_D2-typ_SF"/>
</dbReference>
<dbReference type="PRINTS" id="PR00775">
    <property type="entry name" value="HEATSHOCK90"/>
</dbReference>
<dbReference type="PIRSF" id="PIRSF002583">
    <property type="entry name" value="Hsp90"/>
    <property type="match status" value="1"/>
</dbReference>
<keyword evidence="3 5" id="KW-0067">ATP-binding</keyword>
<dbReference type="InterPro" id="IPR036890">
    <property type="entry name" value="HATPase_C_sf"/>
</dbReference>
<dbReference type="InterPro" id="IPR020575">
    <property type="entry name" value="Hsp90_N"/>
</dbReference>
<dbReference type="NCBIfam" id="NF003555">
    <property type="entry name" value="PRK05218.1"/>
    <property type="match status" value="1"/>
</dbReference>
<dbReference type="Pfam" id="PF00183">
    <property type="entry name" value="HSP90"/>
    <property type="match status" value="1"/>
</dbReference>
<dbReference type="InterPro" id="IPR019805">
    <property type="entry name" value="Heat_shock_protein_90_CS"/>
</dbReference>
<keyword evidence="4 5" id="KW-0143">Chaperone</keyword>
<accession>A0ABY2XMD7</accession>
<dbReference type="PROSITE" id="PS00298">
    <property type="entry name" value="HSP90"/>
    <property type="match status" value="1"/>
</dbReference>
<dbReference type="Gene3D" id="3.40.50.11260">
    <property type="match status" value="1"/>
</dbReference>
<dbReference type="HAMAP" id="MF_00505">
    <property type="entry name" value="HSP90"/>
    <property type="match status" value="1"/>
</dbReference>
<evidence type="ECO:0000313" key="7">
    <source>
        <dbReference type="EMBL" id="TMW13441.1"/>
    </source>
</evidence>
<dbReference type="InterPro" id="IPR037196">
    <property type="entry name" value="HSP90_C"/>
</dbReference>
<comment type="subcellular location">
    <subcellularLocation>
        <location evidence="5">Cytoplasm</location>
    </subcellularLocation>
</comment>
<comment type="function">
    <text evidence="5">Molecular chaperone. Has ATPase activity.</text>
</comment>
<dbReference type="CDD" id="cd16927">
    <property type="entry name" value="HATPase_Hsp90-like"/>
    <property type="match status" value="1"/>
</dbReference>
<dbReference type="SUPFAM" id="SSF54211">
    <property type="entry name" value="Ribosomal protein S5 domain 2-like"/>
    <property type="match status" value="1"/>
</dbReference>
<feature type="domain" description="Histidine kinase/HSP90-like ATPase" evidence="6">
    <location>
        <begin position="30"/>
        <end position="187"/>
    </location>
</feature>
<name>A0ABY2XMD7_9GAMM</name>
<evidence type="ECO:0000256" key="5">
    <source>
        <dbReference type="HAMAP-Rule" id="MF_00505"/>
    </source>
</evidence>
<evidence type="ECO:0000256" key="2">
    <source>
        <dbReference type="ARBA" id="ARBA00022741"/>
    </source>
</evidence>
<organism evidence="7 8">
    <name type="scientific">Alloalcanivorax gelatiniphagus</name>
    <dbReference type="NCBI Taxonomy" id="1194167"/>
    <lineage>
        <taxon>Bacteria</taxon>
        <taxon>Pseudomonadati</taxon>
        <taxon>Pseudomonadota</taxon>
        <taxon>Gammaproteobacteria</taxon>
        <taxon>Oceanospirillales</taxon>
        <taxon>Alcanivoracaceae</taxon>
        <taxon>Alloalcanivorax</taxon>
    </lineage>
</organism>
<evidence type="ECO:0000259" key="6">
    <source>
        <dbReference type="SMART" id="SM00387"/>
    </source>
</evidence>
<protein>
    <recommendedName>
        <fullName evidence="5">Chaperone protein HtpG</fullName>
    </recommendedName>
    <alternativeName>
        <fullName evidence="5">Heat shock protein HtpG</fullName>
    </alternativeName>
    <alternativeName>
        <fullName evidence="5">High temperature protein G</fullName>
    </alternativeName>
</protein>
<evidence type="ECO:0000256" key="4">
    <source>
        <dbReference type="ARBA" id="ARBA00023186"/>
    </source>
</evidence>
<evidence type="ECO:0000256" key="1">
    <source>
        <dbReference type="ARBA" id="ARBA00008239"/>
    </source>
</evidence>
<reference evidence="7 8" key="1">
    <citation type="submission" date="2019-05" db="EMBL/GenBank/DDBJ databases">
        <title>Genome of Alcanivorax gelatiniphagus, an oil degrading marine bacteria.</title>
        <authorList>
            <person name="Kwon K.K."/>
        </authorList>
    </citation>
    <scope>NUCLEOTIDE SEQUENCE [LARGE SCALE GENOMIC DNA]</scope>
    <source>
        <strain evidence="7 8">MEBiC 08158</strain>
    </source>
</reference>
<comment type="caution">
    <text evidence="7">The sequence shown here is derived from an EMBL/GenBank/DDBJ whole genome shotgun (WGS) entry which is preliminary data.</text>
</comment>
<proteinExistence type="inferred from homology"/>
<dbReference type="InterPro" id="IPR003594">
    <property type="entry name" value="HATPase_dom"/>
</dbReference>
<dbReference type="PANTHER" id="PTHR11528">
    <property type="entry name" value="HEAT SHOCK PROTEIN 90 FAMILY MEMBER"/>
    <property type="match status" value="1"/>
</dbReference>
<comment type="similarity">
    <text evidence="1 5">Belongs to the heat shock protein 90 family.</text>
</comment>
<evidence type="ECO:0000256" key="3">
    <source>
        <dbReference type="ARBA" id="ARBA00022840"/>
    </source>
</evidence>
<dbReference type="SUPFAM" id="SSF55874">
    <property type="entry name" value="ATPase domain of HSP90 chaperone/DNA topoisomerase II/histidine kinase"/>
    <property type="match status" value="1"/>
</dbReference>
<feature type="region of interest" description="A; substrate-binding" evidence="5">
    <location>
        <begin position="1"/>
        <end position="342"/>
    </location>
</feature>
<keyword evidence="5" id="KW-0346">Stress response</keyword>
<dbReference type="SMART" id="SM00387">
    <property type="entry name" value="HATPase_c"/>
    <property type="match status" value="1"/>
</dbReference>
<dbReference type="Pfam" id="PF13589">
    <property type="entry name" value="HATPase_c_3"/>
    <property type="match status" value="1"/>
</dbReference>
<dbReference type="Proteomes" id="UP000739180">
    <property type="component" value="Unassembled WGS sequence"/>
</dbReference>
<dbReference type="Gene3D" id="3.30.565.10">
    <property type="entry name" value="Histidine kinase-like ATPase, C-terminal domain"/>
    <property type="match status" value="1"/>
</dbReference>
<dbReference type="EMBL" id="VCQT01000025">
    <property type="protein sequence ID" value="TMW13441.1"/>
    <property type="molecule type" value="Genomic_DNA"/>
</dbReference>
<dbReference type="Gene3D" id="1.20.120.790">
    <property type="entry name" value="Heat shock protein 90, C-terminal domain"/>
    <property type="match status" value="1"/>
</dbReference>
<evidence type="ECO:0000313" key="8">
    <source>
        <dbReference type="Proteomes" id="UP000739180"/>
    </source>
</evidence>
<comment type="caution">
    <text evidence="5">Lacks conserved residue(s) required for the propagation of feature annotation.</text>
</comment>
<sequence length="628" mass="70479">MTMSQDRETRGFQAEVSRLLHLMVHSLYSNREIFLRELISNASDACDKLRFQALDDDSLMENDPEPWIRLSVNADAGTLTIADNGIGMSREDAVDNLGTIARSGTEKFLANLTGDRKKDAQLIGQFGVGFYSAFIVAERVEVFSRRAGEPASAGVRWESDGQGEFTVETVEREQRGTSVVLHLRDDAREFLDADKVRSVVQQYSDHVAFPILMPEQAETGGEGEQGESEWRAVNSATALWQRPRTEVSDEEYQNFYRHISHDFQDALTWSHNKVEGALEYTSLLYVPARAPFDLYHRDASRGLKLYVQRVFIMDDAEQFLPMYLRFIKGVIDAPNLPLNVSRELLQDYGPVRKIRAALTKRVLQMLKKLGNDQDKYATFWAQFGEVLKEGIGEDPDNREAIAALLRFPSTEEGAPGAVSLDRYLERAGDGQDKIYYLLADNLDAARNSPHLEVFRKKGIEVLLLTGRVDEWMTNYLDEYQGKKLVNAARGQLDMDDREEEAKAAEQDDPLIKRLADSLGDQVTEVRPTGRLVESPACLVLGEDELGPQLRQMLEAAGQPAPESKPALEVNLSHPLLARLQGIEDQAGFDEIAELLLDQALLAEGRLPKDPAATARRLNRLLQAQAERA</sequence>
<dbReference type="SUPFAM" id="SSF110942">
    <property type="entry name" value="HSP90 C-terminal domain"/>
    <property type="match status" value="1"/>
</dbReference>
<keyword evidence="2 5" id="KW-0547">Nucleotide-binding</keyword>
<feature type="region of interest" description="C" evidence="5">
    <location>
        <begin position="552"/>
        <end position="628"/>
    </location>
</feature>